<feature type="transmembrane region" description="Helical" evidence="2">
    <location>
        <begin position="286"/>
        <end position="305"/>
    </location>
</feature>
<dbReference type="EMBL" id="SIHI01000005">
    <property type="protein sequence ID" value="TWT55288.1"/>
    <property type="molecule type" value="Genomic_DNA"/>
</dbReference>
<feature type="region of interest" description="Disordered" evidence="1">
    <location>
        <begin position="562"/>
        <end position="597"/>
    </location>
</feature>
<feature type="compositionally biased region" description="Basic and acidic residues" evidence="1">
    <location>
        <begin position="562"/>
        <end position="577"/>
    </location>
</feature>
<protein>
    <recommendedName>
        <fullName evidence="5">Glycosyltransferase RgtA/B/C/D-like domain-containing protein</fullName>
    </recommendedName>
</protein>
<name>A0A5C5WXF1_9PLAN</name>
<comment type="caution">
    <text evidence="3">The sequence shown here is derived from an EMBL/GenBank/DDBJ whole genome shotgun (WGS) entry which is preliminary data.</text>
</comment>
<feature type="transmembrane region" description="Helical" evidence="2">
    <location>
        <begin position="189"/>
        <end position="214"/>
    </location>
</feature>
<evidence type="ECO:0000256" key="2">
    <source>
        <dbReference type="SAM" id="Phobius"/>
    </source>
</evidence>
<feature type="transmembrane region" description="Helical" evidence="2">
    <location>
        <begin position="348"/>
        <end position="366"/>
    </location>
</feature>
<feature type="transmembrane region" description="Helical" evidence="2">
    <location>
        <begin position="226"/>
        <end position="244"/>
    </location>
</feature>
<dbReference type="RefSeq" id="WP_146510426.1">
    <property type="nucleotide sequence ID" value="NZ_SIHI01000005.1"/>
</dbReference>
<keyword evidence="2" id="KW-0812">Transmembrane</keyword>
<evidence type="ECO:0000313" key="4">
    <source>
        <dbReference type="Proteomes" id="UP000317243"/>
    </source>
</evidence>
<proteinExistence type="predicted"/>
<dbReference type="AlphaFoldDB" id="A0A5C5WXF1"/>
<accession>A0A5C5WXF1</accession>
<organism evidence="3 4">
    <name type="scientific">Thalassoglobus neptunius</name>
    <dbReference type="NCBI Taxonomy" id="1938619"/>
    <lineage>
        <taxon>Bacteria</taxon>
        <taxon>Pseudomonadati</taxon>
        <taxon>Planctomycetota</taxon>
        <taxon>Planctomycetia</taxon>
        <taxon>Planctomycetales</taxon>
        <taxon>Planctomycetaceae</taxon>
        <taxon>Thalassoglobus</taxon>
    </lineage>
</organism>
<feature type="transmembrane region" description="Helical" evidence="2">
    <location>
        <begin position="373"/>
        <end position="392"/>
    </location>
</feature>
<dbReference type="Proteomes" id="UP000317243">
    <property type="component" value="Unassembled WGS sequence"/>
</dbReference>
<feature type="transmembrane region" description="Helical" evidence="2">
    <location>
        <begin position="87"/>
        <end position="110"/>
    </location>
</feature>
<keyword evidence="4" id="KW-1185">Reference proteome</keyword>
<keyword evidence="2" id="KW-1133">Transmembrane helix</keyword>
<feature type="transmembrane region" description="Helical" evidence="2">
    <location>
        <begin position="122"/>
        <end position="141"/>
    </location>
</feature>
<sequence>MTSEPASQGPTSMEPSSRRRMTIGLWGVLAILLLINIPVVLCLHLTCDSALYDLQAQCAFDGGVLYRDMIEPNFPGIVWIHMLIRSFAGWSSVALRAVDLCVVAGIVAVLGSLMRKSDESVFSLRMGFVAVSIFALHLGLLEWCHCQRDLWMLLPCLLATQVRLNRWNALRQEEEVSRLSTSSFSEGCLWAIAFWIKPHIAVPALLVIAMSYCFAGTVKTKLRDAAGVLAGGVIVGMLGILWMVQTGAWEPFWVMQLEWNPEYLRIGRSKTTWSKLEEIWWAFSPWNWFHLIAVCLTIQTMTRFFRDSGRRDLLAGEEARSQMGQLLLMALYVGWVIQTMTLQFPFMYVHVPCIILAIGVSGTMNVSLEYRPMVTAFASFLLILMGISSPILSPTRLANWKDCVTKGPTPEVRSRIQIEPDPDWEHLEPVIEFLSQKNLQDGDVTAYSNNLVLLYSQLGLRPSTRYVFLDVLIRLFHSKHGEIHDTLEACQHRYVVSSLRDAGMTKEAIATPEDPKTRLPEAFPESALKTFPFTQPVVFRSDHYLVHEVTEPVGELATKHLKDFPDASDDERAKDSMQSEDQSQLSADVVSAVNVRN</sequence>
<reference evidence="3 4" key="1">
    <citation type="submission" date="2019-02" db="EMBL/GenBank/DDBJ databases">
        <title>Deep-cultivation of Planctomycetes and their phenomic and genomic characterization uncovers novel biology.</title>
        <authorList>
            <person name="Wiegand S."/>
            <person name="Jogler M."/>
            <person name="Boedeker C."/>
            <person name="Pinto D."/>
            <person name="Vollmers J."/>
            <person name="Rivas-Marin E."/>
            <person name="Kohn T."/>
            <person name="Peeters S.H."/>
            <person name="Heuer A."/>
            <person name="Rast P."/>
            <person name="Oberbeckmann S."/>
            <person name="Bunk B."/>
            <person name="Jeske O."/>
            <person name="Meyerdierks A."/>
            <person name="Storesund J.E."/>
            <person name="Kallscheuer N."/>
            <person name="Luecker S."/>
            <person name="Lage O.M."/>
            <person name="Pohl T."/>
            <person name="Merkel B.J."/>
            <person name="Hornburger P."/>
            <person name="Mueller R.-W."/>
            <person name="Bruemmer F."/>
            <person name="Labrenz M."/>
            <person name="Spormann A.M."/>
            <person name="Op Den Camp H."/>
            <person name="Overmann J."/>
            <person name="Amann R."/>
            <person name="Jetten M.S.M."/>
            <person name="Mascher T."/>
            <person name="Medema M.H."/>
            <person name="Devos D.P."/>
            <person name="Kaster A.-K."/>
            <person name="Ovreas L."/>
            <person name="Rohde M."/>
            <person name="Galperin M.Y."/>
            <person name="Jogler C."/>
        </authorList>
    </citation>
    <scope>NUCLEOTIDE SEQUENCE [LARGE SCALE GENOMIC DNA]</scope>
    <source>
        <strain evidence="3 4">KOR42</strain>
    </source>
</reference>
<evidence type="ECO:0000313" key="3">
    <source>
        <dbReference type="EMBL" id="TWT55288.1"/>
    </source>
</evidence>
<gene>
    <name evidence="3" type="ORF">KOR42_29150</name>
</gene>
<keyword evidence="2" id="KW-0472">Membrane</keyword>
<feature type="transmembrane region" description="Helical" evidence="2">
    <location>
        <begin position="23"/>
        <end position="46"/>
    </location>
</feature>
<dbReference type="OrthoDB" id="227142at2"/>
<evidence type="ECO:0008006" key="5">
    <source>
        <dbReference type="Google" id="ProtNLM"/>
    </source>
</evidence>
<evidence type="ECO:0000256" key="1">
    <source>
        <dbReference type="SAM" id="MobiDB-lite"/>
    </source>
</evidence>